<evidence type="ECO:0000256" key="12">
    <source>
        <dbReference type="ARBA" id="ARBA00023295"/>
    </source>
</evidence>
<evidence type="ECO:0000256" key="14">
    <source>
        <dbReference type="SAM" id="MobiDB-lite"/>
    </source>
</evidence>
<evidence type="ECO:0000256" key="10">
    <source>
        <dbReference type="ARBA" id="ARBA00023014"/>
    </source>
</evidence>
<evidence type="ECO:0000313" key="17">
    <source>
        <dbReference type="Proteomes" id="UP001329825"/>
    </source>
</evidence>
<keyword evidence="11" id="KW-0234">DNA repair</keyword>
<dbReference type="Pfam" id="PF14815">
    <property type="entry name" value="NUDIX_4"/>
    <property type="match status" value="1"/>
</dbReference>
<organism evidence="16 17">
    <name type="scientific">Kwoniella shivajii</name>
    <dbReference type="NCBI Taxonomy" id="564305"/>
    <lineage>
        <taxon>Eukaryota</taxon>
        <taxon>Fungi</taxon>
        <taxon>Dikarya</taxon>
        <taxon>Basidiomycota</taxon>
        <taxon>Agaricomycotina</taxon>
        <taxon>Tremellomycetes</taxon>
        <taxon>Tremellales</taxon>
        <taxon>Cryptococcaceae</taxon>
        <taxon>Kwoniella</taxon>
    </lineage>
</organism>
<name>A0ABZ1CY05_9TREE</name>
<dbReference type="InterPro" id="IPR003651">
    <property type="entry name" value="Endonuclease3_FeS-loop_motif"/>
</dbReference>
<dbReference type="Pfam" id="PF00730">
    <property type="entry name" value="HhH-GPD"/>
    <property type="match status" value="1"/>
</dbReference>
<dbReference type="InterPro" id="IPR003265">
    <property type="entry name" value="HhH-GPD_domain"/>
</dbReference>
<reference evidence="16 17" key="1">
    <citation type="submission" date="2024-01" db="EMBL/GenBank/DDBJ databases">
        <title>Comparative genomics of Cryptococcus and Kwoniella reveals pathogenesis evolution and contrasting modes of karyotype evolution via chromosome fusion or intercentromeric recombination.</title>
        <authorList>
            <person name="Coelho M.A."/>
            <person name="David-Palma M."/>
            <person name="Shea T."/>
            <person name="Bowers K."/>
            <person name="McGinley-Smith S."/>
            <person name="Mohammad A.W."/>
            <person name="Gnirke A."/>
            <person name="Yurkov A.M."/>
            <person name="Nowrousian M."/>
            <person name="Sun S."/>
            <person name="Cuomo C.A."/>
            <person name="Heitman J."/>
        </authorList>
    </citation>
    <scope>NUCLEOTIDE SEQUENCE [LARGE SCALE GENOMIC DNA]</scope>
    <source>
        <strain evidence="16">CBS 11374</strain>
    </source>
</reference>
<evidence type="ECO:0000256" key="5">
    <source>
        <dbReference type="ARBA" id="ARBA00022485"/>
    </source>
</evidence>
<keyword evidence="17" id="KW-1185">Reference proteome</keyword>
<dbReference type="Proteomes" id="UP001329825">
    <property type="component" value="Chromosome 4"/>
</dbReference>
<evidence type="ECO:0000256" key="4">
    <source>
        <dbReference type="ARBA" id="ARBA00022023"/>
    </source>
</evidence>
<dbReference type="InterPro" id="IPR011257">
    <property type="entry name" value="DNA_glycosylase"/>
</dbReference>
<keyword evidence="5" id="KW-0004">4Fe-4S</keyword>
<dbReference type="Gene3D" id="1.10.1670.10">
    <property type="entry name" value="Helix-hairpin-Helix base-excision DNA repair enzymes (C-terminal)"/>
    <property type="match status" value="1"/>
</dbReference>
<evidence type="ECO:0000259" key="15">
    <source>
        <dbReference type="SMART" id="SM00478"/>
    </source>
</evidence>
<dbReference type="InterPro" id="IPR015797">
    <property type="entry name" value="NUDIX_hydrolase-like_dom_sf"/>
</dbReference>
<keyword evidence="9 13" id="KW-0408">Iron</keyword>
<dbReference type="Gene3D" id="3.90.79.10">
    <property type="entry name" value="Nucleoside Triphosphate Pyrophosphohydrolase"/>
    <property type="match status" value="1"/>
</dbReference>
<dbReference type="PANTHER" id="PTHR42944">
    <property type="entry name" value="ADENINE DNA GLYCOSYLASE"/>
    <property type="match status" value="1"/>
</dbReference>
<evidence type="ECO:0000256" key="9">
    <source>
        <dbReference type="ARBA" id="ARBA00023004"/>
    </source>
</evidence>
<sequence>MRASSSHSRSPSIISIPDSDGSDYVPIPNNKGDDGSPIKKTSVKRKRSSIAPTRKNDIRSKAKADIDDDIGLADIEDIGPIIRRDHDQLYHKVDEIVKVQEDLLTWFENCREKRGMPWRKKYNPELSMDQKGQRAYEIWVSEVMLQQTQVNTVIAYWERWIEKWPTITDLAKADVEEVNAMWRGLGYYRRARSLLAGAKTVMSKTKYQGRLPDDPIILEKEIDGVGRYTAGAICSIAYGIRTPIVDGNIHRLFTRLLALHAPQTAPSTIKSLWTSAEELVGRLPKDKERKGITGDWNQALMELGSQVCKPLSPDCQVCPLKSSCKAYAELSSSPPKPSERLCTLCAPIPLSTSTEKIPSVTIFPMRKEKKTSRVEDESVLVLEWKGEEGKRRWLFVKRPEKGLLAGLFEPPTTPVPTSSKPKDCLQASLKSLTEYIKVTARELAEVKTYNHISSIPHIFSHINMTYHVHHFILSSTISDPPEILSTSPRVAIWMDDNQVEHANVGTGVKKVWAEVYGSWGSFDENHESFAEAKTKTASKKIKEKKPLEEVKNGKVVKKIMMPMMPVKKIKEM</sequence>
<evidence type="ECO:0000256" key="13">
    <source>
        <dbReference type="RuleBase" id="RU365096"/>
    </source>
</evidence>
<dbReference type="InterPro" id="IPR023170">
    <property type="entry name" value="HhH_base_excis_C"/>
</dbReference>
<evidence type="ECO:0000256" key="8">
    <source>
        <dbReference type="ARBA" id="ARBA00022801"/>
    </source>
</evidence>
<accession>A0ABZ1CY05</accession>
<protein>
    <recommendedName>
        <fullName evidence="4 13">Adenine DNA glycosylase</fullName>
        <ecNumber evidence="3 13">3.2.2.31</ecNumber>
    </recommendedName>
</protein>
<dbReference type="InterPro" id="IPR029119">
    <property type="entry name" value="MutY_C"/>
</dbReference>
<dbReference type="CDD" id="cd00056">
    <property type="entry name" value="ENDO3c"/>
    <property type="match status" value="1"/>
</dbReference>
<dbReference type="SUPFAM" id="SSF48150">
    <property type="entry name" value="DNA-glycosylase"/>
    <property type="match status" value="1"/>
</dbReference>
<comment type="function">
    <text evidence="13">Adenine glycosylase active on G-A mispairs.</text>
</comment>
<evidence type="ECO:0000256" key="6">
    <source>
        <dbReference type="ARBA" id="ARBA00022723"/>
    </source>
</evidence>
<evidence type="ECO:0000256" key="11">
    <source>
        <dbReference type="ARBA" id="ARBA00023204"/>
    </source>
</evidence>
<proteinExistence type="inferred from homology"/>
<dbReference type="EMBL" id="CP141884">
    <property type="protein sequence ID" value="WRT66194.1"/>
    <property type="molecule type" value="Genomic_DNA"/>
</dbReference>
<comment type="catalytic activity">
    <reaction evidence="1 13">
        <text>Hydrolyzes free adenine bases from 7,8-dihydro-8-oxoguanine:adenine mismatched double-stranded DNA, leaving an apurinic site.</text>
        <dbReference type="EC" id="3.2.2.31"/>
    </reaction>
</comment>
<dbReference type="SMART" id="SM00478">
    <property type="entry name" value="ENDO3c"/>
    <property type="match status" value="1"/>
</dbReference>
<evidence type="ECO:0000256" key="2">
    <source>
        <dbReference type="ARBA" id="ARBA00008343"/>
    </source>
</evidence>
<dbReference type="PANTHER" id="PTHR42944:SF1">
    <property type="entry name" value="ADENINE DNA GLYCOSYLASE"/>
    <property type="match status" value="1"/>
</dbReference>
<keyword evidence="6" id="KW-0479">Metal-binding</keyword>
<feature type="region of interest" description="Disordered" evidence="14">
    <location>
        <begin position="1"/>
        <end position="61"/>
    </location>
</feature>
<comment type="cofactor">
    <cofactor evidence="13">
        <name>[4Fe-4S] cluster</name>
        <dbReference type="ChEBI" id="CHEBI:49883"/>
    </cofactor>
    <text evidence="13">Binds 1 [4Fe-4S] cluster.</text>
</comment>
<dbReference type="SUPFAM" id="SSF55811">
    <property type="entry name" value="Nudix"/>
    <property type="match status" value="1"/>
</dbReference>
<keyword evidence="12 13" id="KW-0326">Glycosidase</keyword>
<keyword evidence="7 13" id="KW-0227">DNA damage</keyword>
<evidence type="ECO:0000256" key="3">
    <source>
        <dbReference type="ARBA" id="ARBA00012045"/>
    </source>
</evidence>
<feature type="compositionally biased region" description="Low complexity" evidence="14">
    <location>
        <begin position="1"/>
        <end position="23"/>
    </location>
</feature>
<dbReference type="RefSeq" id="XP_062790934.1">
    <property type="nucleotide sequence ID" value="XM_062934883.1"/>
</dbReference>
<dbReference type="EC" id="3.2.2.31" evidence="3 13"/>
<keyword evidence="10" id="KW-0411">Iron-sulfur</keyword>
<dbReference type="SMART" id="SM00525">
    <property type="entry name" value="FES"/>
    <property type="match status" value="1"/>
</dbReference>
<dbReference type="CDD" id="cd03431">
    <property type="entry name" value="NUDIX_DNA_Glycosylase_C-MutY"/>
    <property type="match status" value="1"/>
</dbReference>
<keyword evidence="8" id="KW-0378">Hydrolase</keyword>
<gene>
    <name evidence="16" type="ORF">IL334_003147</name>
</gene>
<evidence type="ECO:0000256" key="7">
    <source>
        <dbReference type="ARBA" id="ARBA00022763"/>
    </source>
</evidence>
<dbReference type="InterPro" id="IPR044298">
    <property type="entry name" value="MIG/MutY"/>
</dbReference>
<evidence type="ECO:0000313" key="16">
    <source>
        <dbReference type="EMBL" id="WRT66194.1"/>
    </source>
</evidence>
<evidence type="ECO:0000256" key="1">
    <source>
        <dbReference type="ARBA" id="ARBA00000843"/>
    </source>
</evidence>
<dbReference type="GeneID" id="87955278"/>
<dbReference type="Gene3D" id="1.10.340.30">
    <property type="entry name" value="Hypothetical protein, domain 2"/>
    <property type="match status" value="1"/>
</dbReference>
<comment type="similarity">
    <text evidence="2 13">Belongs to the Nth/MutY family.</text>
</comment>
<feature type="domain" description="HhH-GPD" evidence="15">
    <location>
        <begin position="144"/>
        <end position="306"/>
    </location>
</feature>